<comment type="caution">
    <text evidence="1">The sequence shown here is derived from an EMBL/GenBank/DDBJ whole genome shotgun (WGS) entry which is preliminary data.</text>
</comment>
<protein>
    <submittedName>
        <fullName evidence="1">Uncharacterized protein</fullName>
    </submittedName>
</protein>
<keyword evidence="2" id="KW-1185">Reference proteome</keyword>
<evidence type="ECO:0000313" key="1">
    <source>
        <dbReference type="EMBL" id="KAK3691889.1"/>
    </source>
</evidence>
<reference evidence="1" key="1">
    <citation type="submission" date="2023-07" db="EMBL/GenBank/DDBJ databases">
        <title>Black Yeasts Isolated from many extreme environments.</title>
        <authorList>
            <person name="Coleine C."/>
            <person name="Stajich J.E."/>
            <person name="Selbmann L."/>
        </authorList>
    </citation>
    <scope>NUCLEOTIDE SEQUENCE</scope>
    <source>
        <strain evidence="1">CCFEE 5714</strain>
    </source>
</reference>
<dbReference type="EMBL" id="JAUTXU010000255">
    <property type="protein sequence ID" value="KAK3691889.1"/>
    <property type="molecule type" value="Genomic_DNA"/>
</dbReference>
<proteinExistence type="predicted"/>
<evidence type="ECO:0000313" key="2">
    <source>
        <dbReference type="Proteomes" id="UP001281147"/>
    </source>
</evidence>
<name>A0ACC3MIY4_9PEZI</name>
<dbReference type="Proteomes" id="UP001281147">
    <property type="component" value="Unassembled WGS sequence"/>
</dbReference>
<sequence>MPEDDQDGGEWRDIAQLPPLSAFDEGLYAHVQKLTSFGWIRIFSRRASAEPRYSILRIYILPFDVGLRLVDRQSNTLNLALRSLVGELDVSTDAWDGFYAPRKAKKFDMWATEEEGSLFWMFNRLPSLTPSVGLVKEKYAREALEDLLDPASLLPGLKTQLYPYQRRSAGLMVQREAVASLELDPRLEHRIAPDGSSYYYSARDMTFLRHPRYYEASRGGVLAETMGLGKTLICLATILATKDHLPKIPAPYSMRPVRPSVARLADIAISATNRKSIPWKVEFRRIRHATGDEMVSCREKLMQSPASYEIPIPPTRWNRKTIEPPPKKMTLAPTTIIVVPRNLCKQWQSEIKKHVHKDVLRVLVMDDTKKALPLPEELRLNDIVLFTRSRFEMEIKDGADDLGRRLGTTSRECRCSYKGASRDRDCQCLRADALYDSPLKHLHFKRLIVDEGHFFSNSGSVAATVANKLIAADHRWVVSGTPAKDLLGVEVDMSAAENLWHTPSTKDSRDAILNQRRHFSTKDDLGGAIKSLGALATHFLRIKPWCASDTPDEHAEWDDYVYRHEHARKRTYSGFSTCLMRTMQAMVVKTTPEDVEKDIDLPPLSHEVVRLEPSFYDKLTANLFTLVLTANAVTSERTDVDYLFHKNSLKARSQLISNLRQSAFFWTGFSEADVLASLKSSNGYLSKEGTACTEPDRVLLTETLAFADTILQSEGWKSLSRSHELGLFVEDWPSESAEHWGFDTAHKPLLTGVSQLLEAQKHVNERVTQEDPSEGLAGAGIRALAAARHCTAKNDVGDKPEAEKSVMTKSGIPISSIDGEPILRRRASLSKTSPRKPPKAFKVVKPQKKQRRTKAANKSDTGSSDDALLSATAPSPPTAAQEHTPNEGKTSLPTDSPFLRSRIIGTTSAKLSYLVSQILKHYRQEKILVFYDGDNVAYYIAQMLDLLHIKHEIYAKSLAAHLKSEYVVRFDQEEQDRVLLMDVRNAAFGLNIRSASRIYFVNPVCRPDIEAQAIKRAHRIGQTRKVWCETLVLKNTVEERMLDRSKCMTRSEHREAKVLEDDGDIRQIIQSARIIPVDEHESHGYGQMAPLEEPQQLWSRPGWEQFMGSRKHPAPSGKKRKSRAEDDEMQDYAATDGSGPSKGKVIRRGLAFVDCTDANHGPYAVDADGEEDDSDDEPILDRWQRRSSALGPPPEQGLDAMSKRLNSFMPFVNGDESLIGMRPRRVQDESAVDARTSIASGSNLRKLSIGELLNEEQRPPEPHTAPRGIGLLKEILRLL</sequence>
<gene>
    <name evidence="1" type="ORF">LTR37_018382</name>
</gene>
<accession>A0ACC3MIY4</accession>
<organism evidence="1 2">
    <name type="scientific">Vermiconidia calcicola</name>
    <dbReference type="NCBI Taxonomy" id="1690605"/>
    <lineage>
        <taxon>Eukaryota</taxon>
        <taxon>Fungi</taxon>
        <taxon>Dikarya</taxon>
        <taxon>Ascomycota</taxon>
        <taxon>Pezizomycotina</taxon>
        <taxon>Dothideomycetes</taxon>
        <taxon>Dothideomycetidae</taxon>
        <taxon>Mycosphaerellales</taxon>
        <taxon>Extremaceae</taxon>
        <taxon>Vermiconidia</taxon>
    </lineage>
</organism>